<gene>
    <name evidence="3" type="ORF">M427DRAFT_95389</name>
</gene>
<dbReference type="OMA" id="VCLKALW"/>
<evidence type="ECO:0000259" key="2">
    <source>
        <dbReference type="PROSITE" id="PS50250"/>
    </source>
</evidence>
<feature type="domain" description="PCI" evidence="2">
    <location>
        <begin position="73"/>
        <end position="236"/>
    </location>
</feature>
<reference evidence="3 4" key="1">
    <citation type="journal article" date="2015" name="Genome Biol. Evol.">
        <title>Phylogenomic analyses indicate that early fungi evolved digesting cell walls of algal ancestors of land plants.</title>
        <authorList>
            <person name="Chang Y."/>
            <person name="Wang S."/>
            <person name="Sekimoto S."/>
            <person name="Aerts A.L."/>
            <person name="Choi C."/>
            <person name="Clum A."/>
            <person name="LaButti K.M."/>
            <person name="Lindquist E.A."/>
            <person name="Yee Ngan C."/>
            <person name="Ohm R.A."/>
            <person name="Salamov A.A."/>
            <person name="Grigoriev I.V."/>
            <person name="Spatafora J.W."/>
            <person name="Berbee M.L."/>
        </authorList>
    </citation>
    <scope>NUCLEOTIDE SEQUENCE [LARGE SCALE GENOMIC DNA]</scope>
    <source>
        <strain evidence="3 4">JEL478</strain>
    </source>
</reference>
<dbReference type="PANTHER" id="PTHR15350:SF2">
    <property type="entry name" value="EUKARYOTIC TRANSLATION INITIATION FACTOR 3 SUBUNIT M"/>
    <property type="match status" value="1"/>
</dbReference>
<dbReference type="PROSITE" id="PS50250">
    <property type="entry name" value="PCI"/>
    <property type="match status" value="1"/>
</dbReference>
<evidence type="ECO:0000256" key="1">
    <source>
        <dbReference type="ARBA" id="ARBA00008482"/>
    </source>
</evidence>
<dbReference type="InterPro" id="IPR045237">
    <property type="entry name" value="COPS7/eIF3m"/>
</dbReference>
<evidence type="ECO:0000313" key="4">
    <source>
        <dbReference type="Proteomes" id="UP000070544"/>
    </source>
</evidence>
<dbReference type="PANTHER" id="PTHR15350">
    <property type="entry name" value="COP9 SIGNALOSOME COMPLEX SUBUNIT 7/DENDRITIC CELL PROTEIN GA17"/>
    <property type="match status" value="1"/>
</dbReference>
<dbReference type="EMBL" id="KQ965739">
    <property type="protein sequence ID" value="KXS19151.1"/>
    <property type="molecule type" value="Genomic_DNA"/>
</dbReference>
<dbReference type="GO" id="GO:0005852">
    <property type="term" value="C:eukaryotic translation initiation factor 3 complex"/>
    <property type="evidence" value="ECO:0007669"/>
    <property type="project" value="TreeGrafter"/>
</dbReference>
<dbReference type="STRING" id="1344416.A0A139AQW7"/>
<dbReference type="SMART" id="SM00088">
    <property type="entry name" value="PINT"/>
    <property type="match status" value="1"/>
</dbReference>
<keyword evidence="4" id="KW-1185">Reference proteome</keyword>
<comment type="similarity">
    <text evidence="1">Belongs to the CSN7/EIF3M family. CSN7 subfamily.</text>
</comment>
<sequence>LYNSLLPNSPFRFDVTVRLVEVAARHDELSVISSHIAAIDSLVQEWGMSLEQTRQLYVLLSDTFKEKPTGRREAYESAIKLISTYTEPPFAASVQERAIECVAMAVRAPEVFNFEEVHALPAVRAIQKSHPMCQLLQVFLDGDLAAYLKWSKDHSSELGQYKLSDDDNIRKMRILTLITVTGRHVPGKVDYKTIAKALEINESEVEVWVIDAIRLNLLDAKMDQLTKSVQVRRTTYREFKLQQWKALSLHLEIWRKNLGDVATVLQQAKQMTNV</sequence>
<proteinExistence type="inferred from homology"/>
<dbReference type="Proteomes" id="UP000070544">
    <property type="component" value="Unassembled WGS sequence"/>
</dbReference>
<dbReference type="AlphaFoldDB" id="A0A139AQW7"/>
<dbReference type="InterPro" id="IPR000717">
    <property type="entry name" value="PCI_dom"/>
</dbReference>
<dbReference type="OrthoDB" id="10267031at2759"/>
<evidence type="ECO:0000313" key="3">
    <source>
        <dbReference type="EMBL" id="KXS19151.1"/>
    </source>
</evidence>
<dbReference type="GO" id="GO:0002183">
    <property type="term" value="P:cytoplasmic translational initiation"/>
    <property type="evidence" value="ECO:0007669"/>
    <property type="project" value="TreeGrafter"/>
</dbReference>
<name>A0A139AQW7_GONPJ</name>
<organism evidence="3 4">
    <name type="scientific">Gonapodya prolifera (strain JEL478)</name>
    <name type="common">Monoblepharis prolifera</name>
    <dbReference type="NCBI Taxonomy" id="1344416"/>
    <lineage>
        <taxon>Eukaryota</taxon>
        <taxon>Fungi</taxon>
        <taxon>Fungi incertae sedis</taxon>
        <taxon>Chytridiomycota</taxon>
        <taxon>Chytridiomycota incertae sedis</taxon>
        <taxon>Monoblepharidomycetes</taxon>
        <taxon>Monoblepharidales</taxon>
        <taxon>Gonapodyaceae</taxon>
        <taxon>Gonapodya</taxon>
    </lineage>
</organism>
<protein>
    <recommendedName>
        <fullName evidence="2">PCI domain-containing protein</fullName>
    </recommendedName>
</protein>
<dbReference type="Pfam" id="PF01399">
    <property type="entry name" value="PCI"/>
    <property type="match status" value="1"/>
</dbReference>
<feature type="non-terminal residue" evidence="3">
    <location>
        <position position="1"/>
    </location>
</feature>
<accession>A0A139AQW7</accession>